<dbReference type="Pfam" id="PF25298">
    <property type="entry name" value="Baculo_FP_2nd"/>
    <property type="match status" value="1"/>
</dbReference>
<evidence type="ECO:0000259" key="2">
    <source>
        <dbReference type="Pfam" id="PF25298"/>
    </source>
</evidence>
<accession>A0A0K8S6B5</accession>
<feature type="non-terminal residue" evidence="3">
    <location>
        <position position="1"/>
    </location>
</feature>
<sequence length="227" mass="25671">DIKDLKEDLNTYSDLIVENTRAISDLRVELGAALAENENLKIRNVALEGEIKTLKTKISDFEQGSLEKTVEITGIPVNANESVVDVIKTVGRAVKFDISDAMIDTCYRRRPPAGSNQPGVISVSFTRQLDKERFVSLARRKRDLSTRDIGVIVGDANRIYVNHSLTYARRQLLKLAKDFKKKHSYLYVWTRNGRVMLRKNEISDPVEIKDAGDLLLLSEKNGERSTH</sequence>
<dbReference type="EMBL" id="GBRD01017005">
    <property type="protein sequence ID" value="JAG48822.1"/>
    <property type="molecule type" value="Transcribed_RNA"/>
</dbReference>
<name>A0A0K8S6B5_LYGHE</name>
<feature type="domain" description="FP protein C-terminal" evidence="2">
    <location>
        <begin position="166"/>
        <end position="214"/>
    </location>
</feature>
<evidence type="ECO:0000313" key="3">
    <source>
        <dbReference type="EMBL" id="JAG48822.1"/>
    </source>
</evidence>
<feature type="non-terminal residue" evidence="3">
    <location>
        <position position="227"/>
    </location>
</feature>
<reference evidence="3" key="1">
    <citation type="submission" date="2014-09" db="EMBL/GenBank/DDBJ databases">
        <authorList>
            <person name="Magalhaes I.L.F."/>
            <person name="Oliveira U."/>
            <person name="Santos F.R."/>
            <person name="Vidigal T.H.D.A."/>
            <person name="Brescovit A.D."/>
            <person name="Santos A.J."/>
        </authorList>
    </citation>
    <scope>NUCLEOTIDE SEQUENCE</scope>
</reference>
<dbReference type="InterPro" id="IPR057251">
    <property type="entry name" value="FP_C"/>
</dbReference>
<proteinExistence type="predicted"/>
<feature type="coiled-coil region" evidence="1">
    <location>
        <begin position="23"/>
        <end position="57"/>
    </location>
</feature>
<dbReference type="AlphaFoldDB" id="A0A0K8S6B5"/>
<evidence type="ECO:0000256" key="1">
    <source>
        <dbReference type="SAM" id="Coils"/>
    </source>
</evidence>
<protein>
    <recommendedName>
        <fullName evidence="2">FP protein C-terminal domain-containing protein</fullName>
    </recommendedName>
</protein>
<keyword evidence="1" id="KW-0175">Coiled coil</keyword>
<organism evidence="3">
    <name type="scientific">Lygus hesperus</name>
    <name type="common">Western plant bug</name>
    <dbReference type="NCBI Taxonomy" id="30085"/>
    <lineage>
        <taxon>Eukaryota</taxon>
        <taxon>Metazoa</taxon>
        <taxon>Ecdysozoa</taxon>
        <taxon>Arthropoda</taxon>
        <taxon>Hexapoda</taxon>
        <taxon>Insecta</taxon>
        <taxon>Pterygota</taxon>
        <taxon>Neoptera</taxon>
        <taxon>Paraneoptera</taxon>
        <taxon>Hemiptera</taxon>
        <taxon>Heteroptera</taxon>
        <taxon>Panheteroptera</taxon>
        <taxon>Cimicomorpha</taxon>
        <taxon>Miridae</taxon>
        <taxon>Mirini</taxon>
        <taxon>Lygus</taxon>
    </lineage>
</organism>